<protein>
    <submittedName>
        <fullName evidence="1">Uncharacterized protein</fullName>
    </submittedName>
</protein>
<accession>A0A7S1TID6</accession>
<dbReference type="EMBL" id="HBGH01016026">
    <property type="protein sequence ID" value="CAD9236788.1"/>
    <property type="molecule type" value="Transcribed_RNA"/>
</dbReference>
<dbReference type="AlphaFoldDB" id="A0A7S1TID6"/>
<organism evidence="1">
    <name type="scientific">Compsopogon caeruleus</name>
    <dbReference type="NCBI Taxonomy" id="31354"/>
    <lineage>
        <taxon>Eukaryota</taxon>
        <taxon>Rhodophyta</taxon>
        <taxon>Compsopogonophyceae</taxon>
        <taxon>Compsopogonales</taxon>
        <taxon>Compsopogonaceae</taxon>
        <taxon>Compsopogon</taxon>
    </lineage>
</organism>
<proteinExistence type="predicted"/>
<evidence type="ECO:0000313" key="1">
    <source>
        <dbReference type="EMBL" id="CAD9236788.1"/>
    </source>
</evidence>
<sequence>MISLASNVFTIKTFFSRQFKCHERKIFSHESELWVFEKDTYASLWVVKSSVVVCRILLMTHPFHRKQSGSCRVRPDWRDLSSLCRWRGEGVVLGELDYRGKCFSMSTCEDRFGSFQKL</sequence>
<reference evidence="1" key="1">
    <citation type="submission" date="2021-01" db="EMBL/GenBank/DDBJ databases">
        <authorList>
            <person name="Corre E."/>
            <person name="Pelletier E."/>
            <person name="Niang G."/>
            <person name="Scheremetjew M."/>
            <person name="Finn R."/>
            <person name="Kale V."/>
            <person name="Holt S."/>
            <person name="Cochrane G."/>
            <person name="Meng A."/>
            <person name="Brown T."/>
            <person name="Cohen L."/>
        </authorList>
    </citation>
    <scope>NUCLEOTIDE SEQUENCE</scope>
    <source>
        <strain evidence="1">SAG 36.94</strain>
    </source>
</reference>
<name>A0A7S1TID6_9RHOD</name>
<gene>
    <name evidence="1" type="ORF">CCAE0312_LOCUS8885</name>
</gene>